<evidence type="ECO:0000313" key="3">
    <source>
        <dbReference type="Proteomes" id="UP000671873"/>
    </source>
</evidence>
<proteinExistence type="predicted"/>
<dbReference type="Proteomes" id="UP000671873">
    <property type="component" value="Segment"/>
</dbReference>
<feature type="compositionally biased region" description="Basic residues" evidence="1">
    <location>
        <begin position="228"/>
        <end position="240"/>
    </location>
</feature>
<evidence type="ECO:0000313" key="2">
    <source>
        <dbReference type="EMBL" id="QIW87852.1"/>
    </source>
</evidence>
<keyword evidence="3" id="KW-1185">Reference proteome</keyword>
<gene>
    <name evidence="2" type="ORF">Ab1vBOLIVR5_gp204c</name>
</gene>
<protein>
    <submittedName>
        <fullName evidence="2">Uncharacterized protein</fullName>
    </submittedName>
</protein>
<feature type="compositionally biased region" description="Basic and acidic residues" evidence="1">
    <location>
        <begin position="212"/>
        <end position="227"/>
    </location>
</feature>
<sequence>MQNSHEQFQSKVARQESLRFQGQAAYSQIRAFMDGRPVQHSTVLDNFVWLVGGGYKKILISGEVPESLVNRMERPAASLEKFFSDYLQYFFRQDFDRPKLEELYVKFTNQMTAEDVKIVYAATLGEINLDPDHLERYAGNRRFANGALIFRRDEYVAFKSQEKKAAPAKPVEVSKSASQAGSGHDPLSIDGLEDEVDAVDNVASATPARRKPAVDKSKEKVAAPKKERPVRKTRTPKASS</sequence>
<feature type="region of interest" description="Disordered" evidence="1">
    <location>
        <begin position="167"/>
        <end position="240"/>
    </location>
</feature>
<name>A0A858MSZ2_9CAUD</name>
<accession>A0A858MSZ2</accession>
<reference evidence="2 3" key="1">
    <citation type="submission" date="2020-03" db="EMBL/GenBank/DDBJ databases">
        <authorList>
            <person name="Holtappels D."/>
            <person name="Bomans J.P.J."/>
            <person name="Lavigne R."/>
            <person name="Wagemans J."/>
        </authorList>
    </citation>
    <scope>NUCLEOTIDE SEQUENCE [LARGE SCALE GENOMIC DNA]</scope>
    <source>
        <strain evidence="2 3">OLIVR5</strain>
    </source>
</reference>
<organism evidence="2 3">
    <name type="scientific">Agrobacterium phage OLIVR5</name>
    <dbReference type="NCBI Taxonomy" id="2723773"/>
    <lineage>
        <taxon>Viruses</taxon>
        <taxon>Duplodnaviria</taxon>
        <taxon>Heunggongvirae</taxon>
        <taxon>Uroviricota</taxon>
        <taxon>Caudoviricetes</taxon>
        <taxon>Pootjesviridae</taxon>
        <taxon>Heverleevirus</taxon>
        <taxon>Heverleevirus OLIVR5</taxon>
    </lineage>
</organism>
<evidence type="ECO:0000256" key="1">
    <source>
        <dbReference type="SAM" id="MobiDB-lite"/>
    </source>
</evidence>
<dbReference type="EMBL" id="MT234342">
    <property type="protein sequence ID" value="QIW87852.1"/>
    <property type="molecule type" value="Genomic_DNA"/>
</dbReference>